<name>A0A9P1N7U1_9PELO</name>
<gene>
    <name evidence="6" type="ORF">CAMP_LOCUS13639</name>
</gene>
<evidence type="ECO:0000256" key="3">
    <source>
        <dbReference type="ARBA" id="ARBA00023157"/>
    </source>
</evidence>
<dbReference type="Gene3D" id="4.10.75.10">
    <property type="entry name" value="Elafin-like"/>
    <property type="match status" value="1"/>
</dbReference>
<evidence type="ECO:0000313" key="7">
    <source>
        <dbReference type="Proteomes" id="UP001152747"/>
    </source>
</evidence>
<dbReference type="GO" id="GO:0046872">
    <property type="term" value="F:metal ion binding"/>
    <property type="evidence" value="ECO:0007669"/>
    <property type="project" value="InterPro"/>
</dbReference>
<keyword evidence="3 4" id="KW-1015">Disulfide bond</keyword>
<dbReference type="InterPro" id="IPR000716">
    <property type="entry name" value="Thyroglobulin_1"/>
</dbReference>
<feature type="disulfide bond" evidence="4">
    <location>
        <begin position="57"/>
        <end position="64"/>
    </location>
</feature>
<dbReference type="InterPro" id="IPR036645">
    <property type="entry name" value="Elafin-like_sf"/>
</dbReference>
<dbReference type="SUPFAM" id="SSF57610">
    <property type="entry name" value="Thyroglobulin type-1 domain"/>
    <property type="match status" value="1"/>
</dbReference>
<accession>A0A9P1N7U1</accession>
<dbReference type="InterPro" id="IPR051368">
    <property type="entry name" value="SerProtInhib-TIL_Domain"/>
</dbReference>
<dbReference type="Gene3D" id="2.10.25.10">
    <property type="entry name" value="Laminin"/>
    <property type="match status" value="6"/>
</dbReference>
<evidence type="ECO:0000259" key="5">
    <source>
        <dbReference type="PROSITE" id="PS51162"/>
    </source>
</evidence>
<dbReference type="Proteomes" id="UP001152747">
    <property type="component" value="Unassembled WGS sequence"/>
</dbReference>
<sequence length="880" mass="96260">MNEKPGPKIRKSQVSKFSACGIRRRDFLDSLQSSSEIVGQPIPQCDETGQKYRKRQCFAATETCWCVDENGRRLSKKEAAQNEKQCETVRKKQENMAMEAAKILLETKKTANCLEEEKPGECPVLKDGYSNNRRPCECDSECPKQEKCCRTVTNKFNICLPAFNTSSLQMTPALSLVCGSNEQYSACYSACQPSCQDPSTPSCPMPNCQPGCVCLPGYIRRDGSPRSACVPRGLCQAYDLTIRCADDRRQYQTCGSACPISCETRNTPRCESERCVTGCFCKIPYILENAGDPLHSRCILPSECPANIDLNIPPTMDIAQQYLARNPAAFLKNMNSYPTSPSPLISTPNNHCSDPLKNYLNCGSKCAASCDRPLSQAASLDCALSCVAGCFCRLPYVLLDSTNPNSTCILPQLCPRKSIPPSIVPTQSQSCLDPRKEWSQCAAKQCARSCLNPVGRCSPDTCISGCICRPPYLLLHPNDSASRCVLPSECEKSCEDPTKEFISCGSSCPMGCDNRRPKNCAPCQTGCFCKNGWVFENSATWPTSKCIKLEECPAETIEETTTIIETTVIPTTTTTSTTTTLPPITKSQEAFSKEENFGIAISKNLPDSSQIPSTSQCPETTFDVGGRGCNSDMDCPIEQRCCRPMIVSLGVNPQRCVCPDKHAVWSSCGTLCPEYCGQPSVPVCSSTCNAGCHCAPGFIRARNDVGAPCVPRDSCSLVLATQKFSASFDDQPIRFATIREIRPHDPIIEDVIAVSFIHSRENQSLGKFTFSQITPNTIKIFGEINNLPRGNRYAVVMHRFGDASEKCSRVGPPFSKSSTPSFGDLDENGKLERIIDWPIGDVIGRALVIYPFSTSEWTSRAHFGEKPLGCGTIGIAKVAQ</sequence>
<feature type="disulfide bond" evidence="4">
    <location>
        <begin position="66"/>
        <end position="86"/>
    </location>
</feature>
<dbReference type="InterPro" id="IPR002919">
    <property type="entry name" value="TIL_dom"/>
</dbReference>
<comment type="caution">
    <text evidence="4">Lacks conserved residue(s) required for the propagation of feature annotation.</text>
</comment>
<dbReference type="InterPro" id="IPR036423">
    <property type="entry name" value="SOD-like_Cu/Zn_dom_sf"/>
</dbReference>
<dbReference type="InterPro" id="IPR008197">
    <property type="entry name" value="WAP_dom"/>
</dbReference>
<dbReference type="InterPro" id="IPR036857">
    <property type="entry name" value="Thyroglobulin_1_sf"/>
</dbReference>
<dbReference type="Pfam" id="PF01826">
    <property type="entry name" value="TIL"/>
    <property type="match status" value="5"/>
</dbReference>
<dbReference type="PROSITE" id="PS51162">
    <property type="entry name" value="THYROGLOBULIN_1_2"/>
    <property type="match status" value="1"/>
</dbReference>
<keyword evidence="7" id="KW-1185">Reference proteome</keyword>
<dbReference type="GO" id="GO:0004867">
    <property type="term" value="F:serine-type endopeptidase inhibitor activity"/>
    <property type="evidence" value="ECO:0007669"/>
    <property type="project" value="UniProtKB-KW"/>
</dbReference>
<dbReference type="EMBL" id="CANHGI010000005">
    <property type="protein sequence ID" value="CAI5451002.1"/>
    <property type="molecule type" value="Genomic_DNA"/>
</dbReference>
<protein>
    <recommendedName>
        <fullName evidence="5">Thyroglobulin type-1 domain-containing protein</fullName>
    </recommendedName>
</protein>
<dbReference type="SUPFAM" id="SSF57567">
    <property type="entry name" value="Serine protease inhibitors"/>
    <property type="match status" value="4"/>
</dbReference>
<dbReference type="Gene3D" id="2.60.40.200">
    <property type="entry name" value="Superoxide dismutase, copper/zinc binding domain"/>
    <property type="match status" value="1"/>
</dbReference>
<dbReference type="CDD" id="cd00191">
    <property type="entry name" value="TY"/>
    <property type="match status" value="1"/>
</dbReference>
<organism evidence="6 7">
    <name type="scientific">Caenorhabditis angaria</name>
    <dbReference type="NCBI Taxonomy" id="860376"/>
    <lineage>
        <taxon>Eukaryota</taxon>
        <taxon>Metazoa</taxon>
        <taxon>Ecdysozoa</taxon>
        <taxon>Nematoda</taxon>
        <taxon>Chromadorea</taxon>
        <taxon>Rhabditida</taxon>
        <taxon>Rhabditina</taxon>
        <taxon>Rhabditomorpha</taxon>
        <taxon>Rhabditoidea</taxon>
        <taxon>Rhabditidae</taxon>
        <taxon>Peloderinae</taxon>
        <taxon>Caenorhabditis</taxon>
    </lineage>
</organism>
<proteinExistence type="predicted"/>
<dbReference type="SMART" id="SM00211">
    <property type="entry name" value="TY"/>
    <property type="match status" value="1"/>
</dbReference>
<dbReference type="CDD" id="cd19941">
    <property type="entry name" value="TIL"/>
    <property type="match status" value="5"/>
</dbReference>
<dbReference type="OrthoDB" id="6236007at2759"/>
<dbReference type="InterPro" id="IPR036084">
    <property type="entry name" value="Ser_inhib-like_sf"/>
</dbReference>
<dbReference type="AlphaFoldDB" id="A0A9P1N7U1"/>
<evidence type="ECO:0000313" key="6">
    <source>
        <dbReference type="EMBL" id="CAI5451002.1"/>
    </source>
</evidence>
<comment type="caution">
    <text evidence="6">The sequence shown here is derived from an EMBL/GenBank/DDBJ whole genome shotgun (WGS) entry which is preliminary data.</text>
</comment>
<evidence type="ECO:0000256" key="2">
    <source>
        <dbReference type="ARBA" id="ARBA00022900"/>
    </source>
</evidence>
<dbReference type="SUPFAM" id="SSF49329">
    <property type="entry name" value="Cu,Zn superoxide dismutase-like"/>
    <property type="match status" value="1"/>
</dbReference>
<keyword evidence="2" id="KW-0722">Serine protease inhibitor</keyword>
<dbReference type="GO" id="GO:0005576">
    <property type="term" value="C:extracellular region"/>
    <property type="evidence" value="ECO:0007669"/>
    <property type="project" value="InterPro"/>
</dbReference>
<feature type="domain" description="Thyroglobulin type-1" evidence="5">
    <location>
        <begin position="17"/>
        <end position="86"/>
    </location>
</feature>
<dbReference type="Pfam" id="PF00095">
    <property type="entry name" value="WAP"/>
    <property type="match status" value="1"/>
</dbReference>
<evidence type="ECO:0000256" key="1">
    <source>
        <dbReference type="ARBA" id="ARBA00022690"/>
    </source>
</evidence>
<keyword evidence="1" id="KW-0646">Protease inhibitor</keyword>
<dbReference type="PANTHER" id="PTHR23259">
    <property type="entry name" value="RIDDLE"/>
    <property type="match status" value="1"/>
</dbReference>
<dbReference type="PANTHER" id="PTHR23259:SF67">
    <property type="entry name" value="THYROGLOBULIN TYPE-1 DOMAIN-CONTAINING PROTEIN"/>
    <property type="match status" value="1"/>
</dbReference>
<reference evidence="6" key="1">
    <citation type="submission" date="2022-11" db="EMBL/GenBank/DDBJ databases">
        <authorList>
            <person name="Kikuchi T."/>
        </authorList>
    </citation>
    <scope>NUCLEOTIDE SEQUENCE</scope>
    <source>
        <strain evidence="6">PS1010</strain>
    </source>
</reference>
<dbReference type="GO" id="GO:0006801">
    <property type="term" value="P:superoxide metabolic process"/>
    <property type="evidence" value="ECO:0007669"/>
    <property type="project" value="InterPro"/>
</dbReference>
<evidence type="ECO:0000256" key="4">
    <source>
        <dbReference type="PROSITE-ProRule" id="PRU00500"/>
    </source>
</evidence>